<reference evidence="4" key="2">
    <citation type="submission" date="2024-04" db="EMBL/GenBank/DDBJ databases">
        <authorList>
            <person name="Chen Y."/>
            <person name="Shah S."/>
            <person name="Dougan E. K."/>
            <person name="Thang M."/>
            <person name="Chan C."/>
        </authorList>
    </citation>
    <scope>NUCLEOTIDE SEQUENCE [LARGE SCALE GENOMIC DNA]</scope>
</reference>
<evidence type="ECO:0000313" key="6">
    <source>
        <dbReference type="Proteomes" id="UP001152797"/>
    </source>
</evidence>
<dbReference type="EMBL" id="CAMXCT010000762">
    <property type="protein sequence ID" value="CAI3982960.1"/>
    <property type="molecule type" value="Genomic_DNA"/>
</dbReference>
<dbReference type="EMBL" id="CAMXCT030000762">
    <property type="protein sequence ID" value="CAL4770272.1"/>
    <property type="molecule type" value="Genomic_DNA"/>
</dbReference>
<feature type="compositionally biased region" description="Basic and acidic residues" evidence="1">
    <location>
        <begin position="407"/>
        <end position="419"/>
    </location>
</feature>
<feature type="region of interest" description="Disordered" evidence="1">
    <location>
        <begin position="226"/>
        <end position="375"/>
    </location>
</feature>
<keyword evidence="2" id="KW-0472">Membrane</keyword>
<feature type="transmembrane region" description="Helical" evidence="2">
    <location>
        <begin position="672"/>
        <end position="691"/>
    </location>
</feature>
<keyword evidence="6" id="KW-1185">Reference proteome</keyword>
<evidence type="ECO:0000313" key="4">
    <source>
        <dbReference type="EMBL" id="CAL1136335.1"/>
    </source>
</evidence>
<accession>A0A9P1C278</accession>
<dbReference type="AlphaFoldDB" id="A0A9P1C278"/>
<name>A0A9P1C278_9DINO</name>
<organism evidence="3">
    <name type="scientific">Cladocopium goreaui</name>
    <dbReference type="NCBI Taxonomy" id="2562237"/>
    <lineage>
        <taxon>Eukaryota</taxon>
        <taxon>Sar</taxon>
        <taxon>Alveolata</taxon>
        <taxon>Dinophyceae</taxon>
        <taxon>Suessiales</taxon>
        <taxon>Symbiodiniaceae</taxon>
        <taxon>Cladocopium</taxon>
    </lineage>
</organism>
<reference evidence="3" key="1">
    <citation type="submission" date="2022-10" db="EMBL/GenBank/DDBJ databases">
        <authorList>
            <person name="Chen Y."/>
            <person name="Dougan E. K."/>
            <person name="Chan C."/>
            <person name="Rhodes N."/>
            <person name="Thang M."/>
        </authorList>
    </citation>
    <scope>NUCLEOTIDE SEQUENCE</scope>
</reference>
<evidence type="ECO:0000256" key="2">
    <source>
        <dbReference type="SAM" id="Phobius"/>
    </source>
</evidence>
<evidence type="ECO:0000256" key="1">
    <source>
        <dbReference type="SAM" id="MobiDB-lite"/>
    </source>
</evidence>
<evidence type="ECO:0000313" key="3">
    <source>
        <dbReference type="EMBL" id="CAI3982960.1"/>
    </source>
</evidence>
<dbReference type="Proteomes" id="UP001152797">
    <property type="component" value="Unassembled WGS sequence"/>
</dbReference>
<feature type="region of interest" description="Disordered" evidence="1">
    <location>
        <begin position="102"/>
        <end position="163"/>
    </location>
</feature>
<feature type="region of interest" description="Disordered" evidence="1">
    <location>
        <begin position="389"/>
        <end position="419"/>
    </location>
</feature>
<gene>
    <name evidence="3" type="ORF">C1SCF055_LOCUS10615</name>
</gene>
<feature type="compositionally biased region" description="Acidic residues" evidence="1">
    <location>
        <begin position="228"/>
        <end position="251"/>
    </location>
</feature>
<proteinExistence type="predicted"/>
<protein>
    <submittedName>
        <fullName evidence="5">Copia protein</fullName>
    </submittedName>
</protein>
<keyword evidence="2" id="KW-0812">Transmembrane</keyword>
<feature type="compositionally biased region" description="Basic residues" evidence="1">
    <location>
        <begin position="127"/>
        <end position="137"/>
    </location>
</feature>
<dbReference type="EMBL" id="CAMXCT020000762">
    <property type="protein sequence ID" value="CAL1136335.1"/>
    <property type="molecule type" value="Genomic_DNA"/>
</dbReference>
<comment type="caution">
    <text evidence="3">The sequence shown here is derived from an EMBL/GenBank/DDBJ whole genome shotgun (WGS) entry which is preliminary data.</text>
</comment>
<keyword evidence="2" id="KW-1133">Transmembrane helix</keyword>
<sequence length="858" mass="95984">MDIYPLRVALRKELLVELYCLINPKGIDQLTLLEFTLDVVEYGGRAYFGDELDDDGDADDWDWDSQSYYDAHWEWDDNASFDEQGFDDDAAYYQNGDWEAESTLPEDSNLQPGTSSPSRSSGGGSPKGKKGKGKSKGGKPNMYKYDKKSSPNKRPAPATESMAEHAEGALVTFMDKHGHERTDVAMLVDLNPRTFLEFNGEEMIFQAHDHGVTRFLDLGRLNRRNIDDVDDDEEGMQDDAPDDGEDGDGGDPQEPPSTRRRTGDHPGVDLDLPPGDQPDLDFLPVPEPIADPPDLDLDLQSAGERSVSYSPSIAPDEAGGPPIGPELQDAGDSPIHVDSDEPGLEPPHPETPAVHTRAPSMAAEPAAPEPLPVQPPEFRHRRILMDRAETSIFGPMRQHRQRQSQPYDKDKDDQKDRDRDVREHYMQSFDVLDVDPSQIPDGWKIDDDGYFSLTNDPMDYWEVKAGCVIRHHVRPRRCLFKIKEISDVPIPADLLDANRTTVAKAADGKLRVINDLGAEQRFLDFEWTGCTIFQISGKARREMGMFASLPSKRLGKDTKIKMAKQHKKVANSSINERLLSPDDRAKFQDVMDEELGDETETQDAESPANAAVASGVYMVYTDEVIEYINTVLPQSEGINVYEGAIFEKMRYYLGFTSAAGILSALPKVEPGILFFMVLLGMFLVVILAAYVKLKLKKAFDDGYLAAMTDARGAIAQSRALPILFARMDYEQQHIAQEYRNFARNRDFLENADRQRDAGVDIMRRALVESFDHADVCPLSDLIWVTNDNIWHAQPQCRNLPSGRLNEANGVRRFQPCPTCSTGEITPYALDGRGVSLLRELETWITEQGATAWPVAMHG</sequence>
<evidence type="ECO:0000313" key="5">
    <source>
        <dbReference type="EMBL" id="CAL4770272.1"/>
    </source>
</evidence>